<evidence type="ECO:0000313" key="4">
    <source>
        <dbReference type="Proteomes" id="UP000245461"/>
    </source>
</evidence>
<comment type="caution">
    <text evidence="3">The sequence shown here is derived from an EMBL/GenBank/DDBJ whole genome shotgun (WGS) entry which is preliminary data.</text>
</comment>
<dbReference type="NCBIfam" id="NF005449">
    <property type="entry name" value="PRK07041.1"/>
    <property type="match status" value="1"/>
</dbReference>
<dbReference type="AlphaFoldDB" id="A0A317EF97"/>
<evidence type="ECO:0000256" key="1">
    <source>
        <dbReference type="ARBA" id="ARBA00006484"/>
    </source>
</evidence>
<dbReference type="SUPFAM" id="SSF51735">
    <property type="entry name" value="NAD(P)-binding Rossmann-fold domains"/>
    <property type="match status" value="1"/>
</dbReference>
<dbReference type="PANTHER" id="PTHR43477">
    <property type="entry name" value="DIHYDROANTICAPSIN 7-DEHYDROGENASE"/>
    <property type="match status" value="1"/>
</dbReference>
<protein>
    <submittedName>
        <fullName evidence="3">Short chain dehydrogenase</fullName>
    </submittedName>
</protein>
<comment type="similarity">
    <text evidence="1">Belongs to the short-chain dehydrogenases/reductases (SDR) family.</text>
</comment>
<keyword evidence="4" id="KW-1185">Reference proteome</keyword>
<dbReference type="PRINTS" id="PR00081">
    <property type="entry name" value="GDHRDH"/>
</dbReference>
<dbReference type="InterPro" id="IPR002347">
    <property type="entry name" value="SDR_fam"/>
</dbReference>
<evidence type="ECO:0000256" key="2">
    <source>
        <dbReference type="ARBA" id="ARBA00023002"/>
    </source>
</evidence>
<name>A0A317EF97_9PROT</name>
<dbReference type="GO" id="GO:0016491">
    <property type="term" value="F:oxidoreductase activity"/>
    <property type="evidence" value="ECO:0007669"/>
    <property type="project" value="UniProtKB-KW"/>
</dbReference>
<dbReference type="Proteomes" id="UP000245461">
    <property type="component" value="Unassembled WGS sequence"/>
</dbReference>
<dbReference type="PANTHER" id="PTHR43477:SF1">
    <property type="entry name" value="DIHYDROANTICAPSIN 7-DEHYDROGENASE"/>
    <property type="match status" value="1"/>
</dbReference>
<organism evidence="3 4">
    <name type="scientific">Zavarzinia aquatilis</name>
    <dbReference type="NCBI Taxonomy" id="2211142"/>
    <lineage>
        <taxon>Bacteria</taxon>
        <taxon>Pseudomonadati</taxon>
        <taxon>Pseudomonadota</taxon>
        <taxon>Alphaproteobacteria</taxon>
        <taxon>Rhodospirillales</taxon>
        <taxon>Zavarziniaceae</taxon>
        <taxon>Zavarzinia</taxon>
    </lineage>
</organism>
<dbReference type="Gene3D" id="3.40.50.720">
    <property type="entry name" value="NAD(P)-binding Rossmann-like Domain"/>
    <property type="match status" value="1"/>
</dbReference>
<dbReference type="InterPro" id="IPR036291">
    <property type="entry name" value="NAD(P)-bd_dom_sf"/>
</dbReference>
<dbReference type="EMBL" id="QGLE01000002">
    <property type="protein sequence ID" value="PWR25272.1"/>
    <property type="molecule type" value="Genomic_DNA"/>
</dbReference>
<reference evidence="3 4" key="1">
    <citation type="submission" date="2018-05" db="EMBL/GenBank/DDBJ databases">
        <title>Zavarzinia sp. HR-AS.</title>
        <authorList>
            <person name="Lee Y."/>
            <person name="Jeon C.O."/>
        </authorList>
    </citation>
    <scope>NUCLEOTIDE SEQUENCE [LARGE SCALE GENOMIC DNA]</scope>
    <source>
        <strain evidence="3 4">HR-AS</strain>
    </source>
</reference>
<gene>
    <name evidence="3" type="ORF">DKG74_05790</name>
</gene>
<evidence type="ECO:0000313" key="3">
    <source>
        <dbReference type="EMBL" id="PWR25272.1"/>
    </source>
</evidence>
<proteinExistence type="inferred from homology"/>
<accession>A0A317EF97</accession>
<dbReference type="Pfam" id="PF13561">
    <property type="entry name" value="adh_short_C2"/>
    <property type="match status" value="1"/>
</dbReference>
<sequence length="235" mass="24237">MELQNQRVLVIGGSSGIGLAVARRAAASGADVTIAGRSAARLEEAANVLPFPVATLPLDIADDVAREVLAGTTPWHHVAVTAGDVRTGPIRKQSTSDAQSGMNAKFWGAWRVAAATPIIQGGSLTLTSGAFALRPAPGRVIAGAINAAIEGLARGLALELAPTRVNVVSPGLVDTPLWSALPDDKRRAYFERTAAALPARRIATADDIARLYLTAMTTPILTGTTLLGDGGHVLI</sequence>
<dbReference type="OrthoDB" id="9806974at2"/>
<dbReference type="InterPro" id="IPR051122">
    <property type="entry name" value="SDR_DHRS6-like"/>
</dbReference>
<dbReference type="RefSeq" id="WP_109903561.1">
    <property type="nucleotide sequence ID" value="NZ_QGLE01000002.1"/>
</dbReference>
<keyword evidence="2" id="KW-0560">Oxidoreductase</keyword>